<evidence type="ECO:0000259" key="9">
    <source>
        <dbReference type="PROSITE" id="PS51831"/>
    </source>
</evidence>
<name>A0A1X1XR85_9MYCO</name>
<evidence type="ECO:0000256" key="6">
    <source>
        <dbReference type="ARBA" id="ARBA00023268"/>
    </source>
</evidence>
<comment type="cofactor">
    <cofactor evidence="7">
        <name>Mg(2+)</name>
        <dbReference type="ChEBI" id="CHEBI:18420"/>
    </cofactor>
</comment>
<comment type="activity regulation">
    <text evidence="7">Uridylyltransferase (UTase) activity is inhibited by glutamine, while glutamine activates uridylyl-removing (UR) activity.</text>
</comment>
<dbReference type="SUPFAM" id="SSF55021">
    <property type="entry name" value="ACT-like"/>
    <property type="match status" value="1"/>
</dbReference>
<dbReference type="GO" id="GO:0006808">
    <property type="term" value="P:regulation of nitrogen utilization"/>
    <property type="evidence" value="ECO:0007669"/>
    <property type="project" value="UniProtKB-UniRule"/>
</dbReference>
<dbReference type="InterPro" id="IPR003607">
    <property type="entry name" value="HD/PDEase_dom"/>
</dbReference>
<dbReference type="InterPro" id="IPR045865">
    <property type="entry name" value="ACT-like_dom_sf"/>
</dbReference>
<comment type="catalytic activity">
    <reaction evidence="7">
        <text>[protein-PII]-L-tyrosine + UTP = [protein-PII]-uridylyl-L-tyrosine + diphosphate</text>
        <dbReference type="Rhea" id="RHEA:13673"/>
        <dbReference type="Rhea" id="RHEA-COMP:12147"/>
        <dbReference type="Rhea" id="RHEA-COMP:12148"/>
        <dbReference type="ChEBI" id="CHEBI:33019"/>
        <dbReference type="ChEBI" id="CHEBI:46398"/>
        <dbReference type="ChEBI" id="CHEBI:46858"/>
        <dbReference type="ChEBI" id="CHEBI:90602"/>
        <dbReference type="EC" id="2.7.7.59"/>
    </reaction>
</comment>
<dbReference type="PANTHER" id="PTHR47320">
    <property type="entry name" value="BIFUNCTIONAL URIDYLYLTRANSFERASE/URIDYLYL-REMOVING ENZYME"/>
    <property type="match status" value="1"/>
</dbReference>
<protein>
    <recommendedName>
        <fullName evidence="7">Bifunctional uridylyltransferase/uridylyl-removing enzyme</fullName>
        <shortName evidence="7">UTase/UR</shortName>
    </recommendedName>
    <alternativeName>
        <fullName evidence="7">Bifunctional [protein-PII] modification enzyme</fullName>
    </alternativeName>
    <alternativeName>
        <fullName evidence="7">Bifunctional nitrogen sensor protein</fullName>
    </alternativeName>
    <domain>
        <recommendedName>
            <fullName evidence="7">[Protein-PII] uridylyltransferase</fullName>
            <shortName evidence="7">PII uridylyltransferase</shortName>
            <shortName evidence="7">UTase</shortName>
            <ecNumber evidence="7">2.7.7.59</ecNumber>
        </recommendedName>
    </domain>
    <domain>
        <recommendedName>
            <fullName evidence="7">[Protein-PII]-UMP uridylyl-removing enzyme</fullName>
            <shortName evidence="7">UR</shortName>
            <ecNumber evidence="7">3.1.4.-</ecNumber>
        </recommendedName>
    </domain>
</protein>
<dbReference type="Pfam" id="PF01966">
    <property type="entry name" value="HD"/>
    <property type="match status" value="1"/>
</dbReference>
<dbReference type="SMART" id="SM00471">
    <property type="entry name" value="HDc"/>
    <property type="match status" value="1"/>
</dbReference>
<comment type="caution">
    <text evidence="10">The sequence shown here is derived from an EMBL/GenBank/DDBJ whole genome shotgun (WGS) entry which is preliminary data.</text>
</comment>
<keyword evidence="4 7" id="KW-0378">Hydrolase</keyword>
<gene>
    <name evidence="7" type="primary">glnD</name>
    <name evidence="10" type="ORF">AWC14_08540</name>
</gene>
<comment type="similarity">
    <text evidence="7">Belongs to the GlnD family.</text>
</comment>
<dbReference type="GO" id="GO:0008081">
    <property type="term" value="F:phosphoric diester hydrolase activity"/>
    <property type="evidence" value="ECO:0007669"/>
    <property type="project" value="UniProtKB-UniRule"/>
</dbReference>
<comment type="caution">
    <text evidence="7">Lacks conserved residue(s) required for the propagation of feature annotation.</text>
</comment>
<dbReference type="RefSeq" id="WP_085241385.1">
    <property type="nucleotide sequence ID" value="NZ_LQPE01000141.1"/>
</dbReference>
<evidence type="ECO:0000256" key="3">
    <source>
        <dbReference type="ARBA" id="ARBA00022737"/>
    </source>
</evidence>
<evidence type="ECO:0000313" key="10">
    <source>
        <dbReference type="EMBL" id="ORW01310.1"/>
    </source>
</evidence>
<dbReference type="GO" id="GO:0008773">
    <property type="term" value="F:[protein-PII] uridylyltransferase activity"/>
    <property type="evidence" value="ECO:0007669"/>
    <property type="project" value="UniProtKB-UniRule"/>
</dbReference>
<keyword evidence="2 7" id="KW-0548">Nucleotidyltransferase</keyword>
<dbReference type="SUPFAM" id="SSF81301">
    <property type="entry name" value="Nucleotidyltransferase"/>
    <property type="match status" value="1"/>
</dbReference>
<dbReference type="Pfam" id="PF08335">
    <property type="entry name" value="GlnD_UR_UTase"/>
    <property type="match status" value="1"/>
</dbReference>
<dbReference type="Gene3D" id="3.30.460.10">
    <property type="entry name" value="Beta Polymerase, domain 2"/>
    <property type="match status" value="1"/>
</dbReference>
<evidence type="ECO:0000256" key="7">
    <source>
        <dbReference type="HAMAP-Rule" id="MF_00277"/>
    </source>
</evidence>
<evidence type="ECO:0000256" key="5">
    <source>
        <dbReference type="ARBA" id="ARBA00022842"/>
    </source>
</evidence>
<dbReference type="NCBIfam" id="NF002895">
    <property type="entry name" value="PRK03381.1"/>
    <property type="match status" value="1"/>
</dbReference>
<dbReference type="InterPro" id="IPR043519">
    <property type="entry name" value="NT_sf"/>
</dbReference>
<dbReference type="InterPro" id="IPR002912">
    <property type="entry name" value="ACT_dom"/>
</dbReference>
<keyword evidence="11" id="KW-1185">Reference proteome</keyword>
<dbReference type="Proteomes" id="UP000193487">
    <property type="component" value="Unassembled WGS sequence"/>
</dbReference>
<organism evidence="10 11">
    <name type="scientific">Mycobacterium kyorinense</name>
    <dbReference type="NCBI Taxonomy" id="487514"/>
    <lineage>
        <taxon>Bacteria</taxon>
        <taxon>Bacillati</taxon>
        <taxon>Actinomycetota</taxon>
        <taxon>Actinomycetes</taxon>
        <taxon>Mycobacteriales</taxon>
        <taxon>Mycobacteriaceae</taxon>
        <taxon>Mycobacterium</taxon>
    </lineage>
</organism>
<dbReference type="PIRSF" id="PIRSF006288">
    <property type="entry name" value="PII_uridyltransf"/>
    <property type="match status" value="1"/>
</dbReference>
<comment type="function">
    <text evidence="7">Modifies, by uridylylation and deuridylylation, the PII regulatory proteins (GlnB and homologs), in response to the nitrogen status of the cell that GlnD senses through the glutamine level. Under low glutamine levels, catalyzes the conversion of the PII proteins and UTP to PII-UMP and PPi, while under higher glutamine levels, GlnD hydrolyzes PII-UMP to PII and UMP (deuridylylation). Thus, controls uridylylation state and activity of the PII proteins, and plays an important role in the regulation of nitrogen metabolism.</text>
</comment>
<dbReference type="EC" id="2.7.7.59" evidence="7"/>
<dbReference type="Pfam" id="PF03445">
    <property type="entry name" value="DUF294"/>
    <property type="match status" value="1"/>
</dbReference>
<feature type="region of interest" description="Uridylyltransferase" evidence="7">
    <location>
        <begin position="1"/>
        <end position="322"/>
    </location>
</feature>
<dbReference type="SUPFAM" id="SSF81891">
    <property type="entry name" value="Poly A polymerase C-terminal region-like"/>
    <property type="match status" value="1"/>
</dbReference>
<dbReference type="InterPro" id="IPR010043">
    <property type="entry name" value="UTase/UR"/>
</dbReference>
<keyword evidence="3" id="KW-0677">Repeat</keyword>
<dbReference type="PROSITE" id="PS51831">
    <property type="entry name" value="HD"/>
    <property type="match status" value="1"/>
</dbReference>
<dbReference type="AlphaFoldDB" id="A0A1X1XR85"/>
<dbReference type="CDD" id="cd05401">
    <property type="entry name" value="NT_GlnE_GlnD_like"/>
    <property type="match status" value="1"/>
</dbReference>
<dbReference type="PROSITE" id="PS51671">
    <property type="entry name" value="ACT"/>
    <property type="match status" value="2"/>
</dbReference>
<dbReference type="NCBIfam" id="TIGR01693">
    <property type="entry name" value="UTase_glnD"/>
    <property type="match status" value="1"/>
</dbReference>
<dbReference type="InterPro" id="IPR005105">
    <property type="entry name" value="GlnD_Uridyltrans_N"/>
</dbReference>
<dbReference type="PANTHER" id="PTHR47320:SF1">
    <property type="entry name" value="BIFUNCTIONAL URIDYLYLTRANSFERASE_URIDYLYL-REMOVING ENZYME"/>
    <property type="match status" value="1"/>
</dbReference>
<evidence type="ECO:0000256" key="4">
    <source>
        <dbReference type="ARBA" id="ARBA00022801"/>
    </source>
</evidence>
<accession>A0A1X1XR85</accession>
<keyword evidence="5 7" id="KW-0460">Magnesium</keyword>
<evidence type="ECO:0000256" key="1">
    <source>
        <dbReference type="ARBA" id="ARBA00022679"/>
    </source>
</evidence>
<keyword evidence="1 7" id="KW-0808">Transferase</keyword>
<dbReference type="SUPFAM" id="SSF81593">
    <property type="entry name" value="Nucleotidyltransferase substrate binding subunit/domain"/>
    <property type="match status" value="1"/>
</dbReference>
<dbReference type="EMBL" id="LQPE01000141">
    <property type="protein sequence ID" value="ORW01310.1"/>
    <property type="molecule type" value="Genomic_DNA"/>
</dbReference>
<dbReference type="OrthoDB" id="9758038at2"/>
<evidence type="ECO:0000256" key="2">
    <source>
        <dbReference type="ARBA" id="ARBA00022695"/>
    </source>
</evidence>
<reference evidence="10 11" key="1">
    <citation type="submission" date="2016-01" db="EMBL/GenBank/DDBJ databases">
        <title>The new phylogeny of the genus Mycobacterium.</title>
        <authorList>
            <person name="Tarcisio F."/>
            <person name="Conor M."/>
            <person name="Antonella G."/>
            <person name="Elisabetta G."/>
            <person name="Giulia F.S."/>
            <person name="Sara T."/>
            <person name="Anna F."/>
            <person name="Clotilde B."/>
            <person name="Roberto B."/>
            <person name="Veronica D.S."/>
            <person name="Fabio R."/>
            <person name="Monica P."/>
            <person name="Olivier J."/>
            <person name="Enrico T."/>
            <person name="Nicola S."/>
        </authorList>
    </citation>
    <scope>NUCLEOTIDE SEQUENCE [LARGE SCALE GENOMIC DNA]</scope>
    <source>
        <strain evidence="10 11">DSM 45166</strain>
    </source>
</reference>
<dbReference type="CDD" id="cd00077">
    <property type="entry name" value="HDc"/>
    <property type="match status" value="1"/>
</dbReference>
<dbReference type="CDD" id="cd04873">
    <property type="entry name" value="ACT_UUR-ACR-like"/>
    <property type="match status" value="2"/>
</dbReference>
<dbReference type="HAMAP" id="MF_00277">
    <property type="entry name" value="PII_uridylyl_transf"/>
    <property type="match status" value="1"/>
</dbReference>
<dbReference type="EC" id="3.1.4.-" evidence="7"/>
<dbReference type="STRING" id="487514.A5707_06610"/>
<feature type="domain" description="ACT" evidence="8">
    <location>
        <begin position="734"/>
        <end position="815"/>
    </location>
</feature>
<sequence length="815" mass="87631">MTPPGPDSPEAFRSDIASGENCCAATDLAAARAQLLASSPGQVDAAALRRAWGELHEFWLSAKAAEIGITAHSGFAVIATGSLGRRELLPHSDLDLLLVHDEMPAETVGQVAEKLWYPLWDSNIRLDHSVRTVAEALQVAGEDISAGLAMLDARHIAGDERLSARLVDGVRQQWRAEIRSRFDELVDVTQSRWRRSGEIAHRAEPDLKCGRGGLRDVQLLEALAVAQLADRDGGSLAGAYLTLLDVRTELHRVSGRGHDLLLAQYADEISAALRIGDRYDLARSLSDVARTVSYRVDAGLRTAANALPRRGMSAMRPRLRRPLDAGVVEYAGEVVLARDARPERDPALVLRVAAASAVTGLPIAASTLSWLADTAPELRTPWPREALDNLLVLLAAGPAMVATIEALDRTGLWGRLFPEWEAVRDLPPHDIVHIWTVDRHLVETAVRARVFTTRVARPDLLVLAALLHDIGKGRGTDHSVIGAKLATQIGTRLGMWPSDVEMLSKLVLHHLLLAKTATRHDLNDPDTIATVTEALGGDPVLLEVLHALTEADALATGPAVWSDWKASLVADLVRRCRLVMAGESLPHADPIDPEYLSRAADHGVHVELRAGSSRRSYHVAMIAPDQRGLLSKAAGVLALNSLRVHSASVNIHEGAAINEFVVSPYFGSPAAADLLRQQFAGALGGDLDVLGMLAERDSDAHRSPVRDVPTGVPVHDSTARPRIVWFDGTAGRQVIEVRATDSAGLLARLTGTLERAGADIVWAKVTTRGSMVDDVFCVVLPNGKAENASELQGAIERELLAELGGGAERSVDRAS</sequence>
<evidence type="ECO:0000313" key="11">
    <source>
        <dbReference type="Proteomes" id="UP000193487"/>
    </source>
</evidence>
<feature type="domain" description="ACT" evidence="8">
    <location>
        <begin position="618"/>
        <end position="694"/>
    </location>
</feature>
<dbReference type="InterPro" id="IPR006674">
    <property type="entry name" value="HD_domain"/>
</dbReference>
<comment type="domain">
    <text evidence="7">Has four distinct domains: an N-terminal nucleotidyltransferase (NT) domain responsible for UTase activity, a central HD domain that encodes UR activity, and two C-terminal ACT domains that seem to have a role in glutamine sensing.</text>
</comment>
<feature type="domain" description="HD" evidence="9">
    <location>
        <begin position="437"/>
        <end position="535"/>
    </location>
</feature>
<dbReference type="Gene3D" id="1.10.3090.10">
    <property type="entry name" value="cca-adding enzyme, domain 2"/>
    <property type="match status" value="1"/>
</dbReference>
<dbReference type="InterPro" id="IPR013546">
    <property type="entry name" value="PII_UdlTrfase/GS_AdlTrfase"/>
</dbReference>
<proteinExistence type="inferred from homology"/>
<keyword evidence="6 7" id="KW-0511">Multifunctional enzyme</keyword>
<evidence type="ECO:0000259" key="8">
    <source>
        <dbReference type="PROSITE" id="PS51671"/>
    </source>
</evidence>
<comment type="catalytic activity">
    <reaction evidence="7">
        <text>[protein-PII]-uridylyl-L-tyrosine + H2O = [protein-PII]-L-tyrosine + UMP + H(+)</text>
        <dbReference type="Rhea" id="RHEA:48600"/>
        <dbReference type="Rhea" id="RHEA-COMP:12147"/>
        <dbReference type="Rhea" id="RHEA-COMP:12148"/>
        <dbReference type="ChEBI" id="CHEBI:15377"/>
        <dbReference type="ChEBI" id="CHEBI:15378"/>
        <dbReference type="ChEBI" id="CHEBI:46858"/>
        <dbReference type="ChEBI" id="CHEBI:57865"/>
        <dbReference type="ChEBI" id="CHEBI:90602"/>
    </reaction>
</comment>